<dbReference type="Gene3D" id="3.90.640.10">
    <property type="entry name" value="Actin, Chain A, domain 4"/>
    <property type="match status" value="2"/>
</dbReference>
<dbReference type="STRING" id="188906.SAMN04488526_0956"/>
<dbReference type="InterPro" id="IPR043129">
    <property type="entry name" value="ATPase_NBD"/>
</dbReference>
<dbReference type="Pfam" id="PF00012">
    <property type="entry name" value="HSP70"/>
    <property type="match status" value="1"/>
</dbReference>
<dbReference type="OrthoDB" id="9807934at2"/>
<dbReference type="GO" id="GO:0005524">
    <property type="term" value="F:ATP binding"/>
    <property type="evidence" value="ECO:0007669"/>
    <property type="project" value="UniProtKB-KW"/>
</dbReference>
<dbReference type="EMBL" id="FNZQ01000001">
    <property type="protein sequence ID" value="SEK58698.1"/>
    <property type="molecule type" value="Genomic_DNA"/>
</dbReference>
<evidence type="ECO:0000313" key="5">
    <source>
        <dbReference type="Proteomes" id="UP000199283"/>
    </source>
</evidence>
<dbReference type="AlphaFoldDB" id="A0A1H7I8E2"/>
<accession>A0A1H7I8E2</accession>
<dbReference type="RefSeq" id="WP_092760221.1">
    <property type="nucleotide sequence ID" value="NZ_FNZQ01000001.1"/>
</dbReference>
<dbReference type="SUPFAM" id="SSF53067">
    <property type="entry name" value="Actin-like ATPase domain"/>
    <property type="match status" value="2"/>
</dbReference>
<keyword evidence="3" id="KW-0067">ATP-binding</keyword>
<evidence type="ECO:0000256" key="3">
    <source>
        <dbReference type="ARBA" id="ARBA00022840"/>
    </source>
</evidence>
<dbReference type="PROSITE" id="PS00329">
    <property type="entry name" value="HSP70_2"/>
    <property type="match status" value="1"/>
</dbReference>
<dbReference type="Proteomes" id="UP000199283">
    <property type="component" value="Unassembled WGS sequence"/>
</dbReference>
<organism evidence="4 5">
    <name type="scientific">Jannaschia helgolandensis</name>
    <dbReference type="NCBI Taxonomy" id="188906"/>
    <lineage>
        <taxon>Bacteria</taxon>
        <taxon>Pseudomonadati</taxon>
        <taxon>Pseudomonadota</taxon>
        <taxon>Alphaproteobacteria</taxon>
        <taxon>Rhodobacterales</taxon>
        <taxon>Roseobacteraceae</taxon>
        <taxon>Jannaschia</taxon>
    </lineage>
</organism>
<dbReference type="InterPro" id="IPR013126">
    <property type="entry name" value="Hsp_70_fam"/>
</dbReference>
<dbReference type="Gene3D" id="3.30.420.40">
    <property type="match status" value="3"/>
</dbReference>
<name>A0A1H7I8E2_9RHOB</name>
<reference evidence="4 5" key="1">
    <citation type="submission" date="2016-10" db="EMBL/GenBank/DDBJ databases">
        <authorList>
            <person name="de Groot N.N."/>
        </authorList>
    </citation>
    <scope>NUCLEOTIDE SEQUENCE [LARGE SCALE GENOMIC DNA]</scope>
    <source>
        <strain evidence="4 5">DSM 14858</strain>
    </source>
</reference>
<keyword evidence="5" id="KW-1185">Reference proteome</keyword>
<comment type="similarity">
    <text evidence="1">Belongs to the heat shock protein 70 family.</text>
</comment>
<dbReference type="GO" id="GO:0140662">
    <property type="term" value="F:ATP-dependent protein folding chaperone"/>
    <property type="evidence" value="ECO:0007669"/>
    <property type="project" value="InterPro"/>
</dbReference>
<keyword evidence="2" id="KW-0547">Nucleotide-binding</keyword>
<sequence>MARHSPALGVDFGTSNSAAGYLHDGKPRLIEMGLGQASLPTTFFFDFETRQTLTGEAANRALLEGAEGRFMRALKRVLGTTLMHEKRQILNERVTFVEIIARFLNQIKTRAETDTGLTFDRVLSGRPVVFHGTGDAREAQAEADLRACYLAAGFTSVDFMFEPVAAAIASGATEQSGEVGLIVDIGGGTSDFSLFRSAGADVEILASHGVRIGGTDFDRAISIERVMPLLGKGTQLRKVIGPGLLTAPNAIFNDLATWEKIPFLYNAQTRRAVDEMTRLSEEPEKLDRLIAVLRDELGHDLAFAVERGKIDANGGMQQAGIALDQIERGLGAPLSADTLSKILTPCASELWTGAQETLHLAGLDPSRVDRVIYVGGSSLMSIVSDTMKALFPNASHSFSDVFTAVTDGLARAAGRS</sequence>
<evidence type="ECO:0000256" key="2">
    <source>
        <dbReference type="ARBA" id="ARBA00022741"/>
    </source>
</evidence>
<dbReference type="PANTHER" id="PTHR19375">
    <property type="entry name" value="HEAT SHOCK PROTEIN 70KDA"/>
    <property type="match status" value="1"/>
</dbReference>
<protein>
    <submittedName>
        <fullName evidence="4">Hypothetical chaperone protein</fullName>
    </submittedName>
</protein>
<gene>
    <name evidence="4" type="ORF">SAMN04488526_0956</name>
</gene>
<proteinExistence type="inferred from homology"/>
<evidence type="ECO:0000313" key="4">
    <source>
        <dbReference type="EMBL" id="SEK58698.1"/>
    </source>
</evidence>
<dbReference type="InterPro" id="IPR018181">
    <property type="entry name" value="Heat_shock_70_CS"/>
</dbReference>
<evidence type="ECO:0000256" key="1">
    <source>
        <dbReference type="ARBA" id="ARBA00007381"/>
    </source>
</evidence>